<organism evidence="1 2">
    <name type="scientific">Paenibacillus vulneris</name>
    <dbReference type="NCBI Taxonomy" id="1133364"/>
    <lineage>
        <taxon>Bacteria</taxon>
        <taxon>Bacillati</taxon>
        <taxon>Bacillota</taxon>
        <taxon>Bacilli</taxon>
        <taxon>Bacillales</taxon>
        <taxon>Paenibacillaceae</taxon>
        <taxon>Paenibacillus</taxon>
    </lineage>
</organism>
<sequence>MIESSIRQQIQDELKLIEQKEQVRILFACESGSRAWGFPSRDSDYDVRFLYIRPVDWYLSIFDKRDVIERPISSMLDINGWDIKKALNLFRKSNPPLLEWLQSPIIYYESYTIAKQIRSLSPLTFSPKSCLYHYLHMAKRNYRDYLQGEQVKLKKYFYVLRPILACQWIERAGTMPPMEFGSLVRELIPGGSELDRAIQTLVERKTSGEELDLEPRIGPINSFLEQQIGHFEQSARGMSDSAAERDQQLDDLFRAALKEVWGVAGQEYSD</sequence>
<evidence type="ECO:0000313" key="1">
    <source>
        <dbReference type="EMBL" id="MFD1220611.1"/>
    </source>
</evidence>
<reference evidence="2" key="1">
    <citation type="journal article" date="2019" name="Int. J. Syst. Evol. Microbiol.">
        <title>The Global Catalogue of Microorganisms (GCM) 10K type strain sequencing project: providing services to taxonomists for standard genome sequencing and annotation.</title>
        <authorList>
            <consortium name="The Broad Institute Genomics Platform"/>
            <consortium name="The Broad Institute Genome Sequencing Center for Infectious Disease"/>
            <person name="Wu L."/>
            <person name="Ma J."/>
        </authorList>
    </citation>
    <scope>NUCLEOTIDE SEQUENCE [LARGE SCALE GENOMIC DNA]</scope>
    <source>
        <strain evidence="2">CCUG 53270</strain>
    </source>
</reference>
<dbReference type="PANTHER" id="PTHR34817">
    <property type="entry name" value="NUCLEOTIDYLTRANSFERASE"/>
    <property type="match status" value="1"/>
</dbReference>
<dbReference type="Proteomes" id="UP001597180">
    <property type="component" value="Unassembled WGS sequence"/>
</dbReference>
<protein>
    <submittedName>
        <fullName evidence="1">Nucleotidyltransferase domain-containing protein</fullName>
    </submittedName>
</protein>
<accession>A0ABW3UJ45</accession>
<keyword evidence="2" id="KW-1185">Reference proteome</keyword>
<name>A0ABW3UJ45_9BACL</name>
<comment type="caution">
    <text evidence="1">The sequence shown here is derived from an EMBL/GenBank/DDBJ whole genome shotgun (WGS) entry which is preliminary data.</text>
</comment>
<gene>
    <name evidence="1" type="ORF">ACFQ4B_10800</name>
</gene>
<dbReference type="RefSeq" id="WP_345587211.1">
    <property type="nucleotide sequence ID" value="NZ_BAABJG010000006.1"/>
</dbReference>
<dbReference type="Pfam" id="PF10127">
    <property type="entry name" value="RlaP"/>
    <property type="match status" value="1"/>
</dbReference>
<proteinExistence type="predicted"/>
<dbReference type="EMBL" id="JBHTLU010000013">
    <property type="protein sequence ID" value="MFD1220611.1"/>
    <property type="molecule type" value="Genomic_DNA"/>
</dbReference>
<dbReference type="PANTHER" id="PTHR34817:SF2">
    <property type="entry name" value="NUCLEOTIDYLTRANSFERASE"/>
    <property type="match status" value="1"/>
</dbReference>
<dbReference type="InterPro" id="IPR018775">
    <property type="entry name" value="RlaP"/>
</dbReference>
<evidence type="ECO:0000313" key="2">
    <source>
        <dbReference type="Proteomes" id="UP001597180"/>
    </source>
</evidence>